<dbReference type="Pfam" id="PF00534">
    <property type="entry name" value="Glycos_transf_1"/>
    <property type="match status" value="1"/>
</dbReference>
<dbReference type="STRING" id="243090.RB2473"/>
<dbReference type="CDD" id="cd03801">
    <property type="entry name" value="GT4_PimA-like"/>
    <property type="match status" value="1"/>
</dbReference>
<dbReference type="RefSeq" id="WP_011118866.1">
    <property type="nucleotide sequence ID" value="NC_005027.1"/>
</dbReference>
<dbReference type="InterPro" id="IPR001296">
    <property type="entry name" value="Glyco_trans_1"/>
</dbReference>
<evidence type="ECO:0000259" key="1">
    <source>
        <dbReference type="Pfam" id="PF00534"/>
    </source>
</evidence>
<dbReference type="CAZy" id="GT4">
    <property type="family name" value="Glycosyltransferase Family 4"/>
</dbReference>
<dbReference type="PANTHER" id="PTHR45947">
    <property type="entry name" value="SULFOQUINOVOSYL TRANSFERASE SQD2"/>
    <property type="match status" value="1"/>
</dbReference>
<evidence type="ECO:0000313" key="3">
    <source>
        <dbReference type="Proteomes" id="UP000001025"/>
    </source>
</evidence>
<keyword evidence="2" id="KW-0328">Glycosyltransferase</keyword>
<feature type="domain" description="Glycosyl transferase family 1" evidence="1">
    <location>
        <begin position="189"/>
        <end position="334"/>
    </location>
</feature>
<dbReference type="InParanoid" id="Q7UVS1"/>
<reference evidence="2 3" key="1">
    <citation type="journal article" date="2003" name="Proc. Natl. Acad. Sci. U.S.A.">
        <title>Complete genome sequence of the marine planctomycete Pirellula sp. strain 1.</title>
        <authorList>
            <person name="Gloeckner F.O."/>
            <person name="Kube M."/>
            <person name="Bauer M."/>
            <person name="Teeling H."/>
            <person name="Lombardot T."/>
            <person name="Ludwig W."/>
            <person name="Gade D."/>
            <person name="Beck A."/>
            <person name="Borzym K."/>
            <person name="Heitmann K."/>
            <person name="Rabus R."/>
            <person name="Schlesner H."/>
            <person name="Amann R."/>
            <person name="Reinhardt R."/>
        </authorList>
    </citation>
    <scope>NUCLEOTIDE SEQUENCE [LARGE SCALE GENOMIC DNA]</scope>
    <source>
        <strain evidence="3">DSM 10527 / NCIMB 13988 / SH1</strain>
    </source>
</reference>
<proteinExistence type="predicted"/>
<keyword evidence="2" id="KW-0808">Transferase</keyword>
<dbReference type="AlphaFoldDB" id="Q7UVS1"/>
<dbReference type="PANTHER" id="PTHR45947:SF3">
    <property type="entry name" value="SULFOQUINOVOSYL TRANSFERASE SQD2"/>
    <property type="match status" value="1"/>
</dbReference>
<name>Q7UVS1_RHOBA</name>
<dbReference type="InterPro" id="IPR050194">
    <property type="entry name" value="Glycosyltransferase_grp1"/>
</dbReference>
<dbReference type="eggNOG" id="COG0438">
    <property type="taxonomic scope" value="Bacteria"/>
</dbReference>
<accession>Q7UVS1</accession>
<dbReference type="EC" id="2.4.1.-" evidence="2"/>
<dbReference type="OrthoDB" id="9811902at2"/>
<protein>
    <submittedName>
        <fullName evidence="2">Probable hexosyltransferase</fullName>
        <ecNumber evidence="2">2.4.1.-</ecNumber>
    </submittedName>
</protein>
<keyword evidence="3" id="KW-1185">Reference proteome</keyword>
<evidence type="ECO:0000313" key="2">
    <source>
        <dbReference type="EMBL" id="CAD72650.1"/>
    </source>
</evidence>
<sequence>MTAHIEKRLAICWPHFGPYHFARLDALSKALADDWHLCGFETDPSDSTYEWSCEENQNREWTHVKSAPTLVSHSLASYRPTIVFINGWGFPTSRRVWRWCLRNRTPKVLLSDSRASDKKRNRISEWAKSAYVKTFQAAVTAGESHAEYLVSLGMPRHKIHLGLDVVDNQYFSSRRSDHSSNTGHFSQTKDRPYFLGIGRWIKKKDWPLLIRAYATWSSSIDNPPELRLVGGGEMHRELNKMRLKYQLNENLSLVPFQSYATLPNLYQNAIATVLPSREDEQWGLVVNESLAAGTPVIVSTECGCTESLVEHEKTGFIFQAGDEHSLRRMLQKVYFLPSSSRKEVVRLGSSKIDSWGLPRFASAIKESVTTCLLPEG</sequence>
<gene>
    <name evidence="2" type="ordered locus">RB2473</name>
</gene>
<dbReference type="EMBL" id="BX294137">
    <property type="protein sequence ID" value="CAD72650.1"/>
    <property type="molecule type" value="Genomic_DNA"/>
</dbReference>
<dbReference type="PATRIC" id="fig|243090.15.peg.1132"/>
<dbReference type="KEGG" id="rba:RB2473"/>
<dbReference type="Proteomes" id="UP000001025">
    <property type="component" value="Chromosome"/>
</dbReference>
<dbReference type="Gene3D" id="3.40.50.2000">
    <property type="entry name" value="Glycogen Phosphorylase B"/>
    <property type="match status" value="1"/>
</dbReference>
<dbReference type="SUPFAM" id="SSF53756">
    <property type="entry name" value="UDP-Glycosyltransferase/glycogen phosphorylase"/>
    <property type="match status" value="1"/>
</dbReference>
<dbReference type="GO" id="GO:0016757">
    <property type="term" value="F:glycosyltransferase activity"/>
    <property type="evidence" value="ECO:0007669"/>
    <property type="project" value="UniProtKB-KW"/>
</dbReference>
<dbReference type="HOGENOM" id="CLU_009583_5_1_0"/>
<dbReference type="EnsemblBacteria" id="CAD72650">
    <property type="protein sequence ID" value="CAD72650"/>
    <property type="gene ID" value="RB2473"/>
</dbReference>
<organism evidence="2 3">
    <name type="scientific">Rhodopirellula baltica (strain DSM 10527 / NCIMB 13988 / SH1)</name>
    <dbReference type="NCBI Taxonomy" id="243090"/>
    <lineage>
        <taxon>Bacteria</taxon>
        <taxon>Pseudomonadati</taxon>
        <taxon>Planctomycetota</taxon>
        <taxon>Planctomycetia</taxon>
        <taxon>Pirellulales</taxon>
        <taxon>Pirellulaceae</taxon>
        <taxon>Rhodopirellula</taxon>
    </lineage>
</organism>